<keyword evidence="2" id="KW-1185">Reference proteome</keyword>
<dbReference type="HOGENOM" id="CLU_3286158_0_0_4"/>
<proteinExistence type="predicted"/>
<accession>R4WK60</accession>
<name>R4WK60_9BURK</name>
<dbReference type="Proteomes" id="UP000013966">
    <property type="component" value="Chromosome 2"/>
</dbReference>
<dbReference type="STRING" id="758793.BRPE64_BCDS02620"/>
<dbReference type="AlphaFoldDB" id="R4WK60"/>
<dbReference type="KEGG" id="buo:BRPE64_BCDS02620"/>
<organism evidence="1 2">
    <name type="scientific">Caballeronia insecticola</name>
    <dbReference type="NCBI Taxonomy" id="758793"/>
    <lineage>
        <taxon>Bacteria</taxon>
        <taxon>Pseudomonadati</taxon>
        <taxon>Pseudomonadota</taxon>
        <taxon>Betaproteobacteria</taxon>
        <taxon>Burkholderiales</taxon>
        <taxon>Burkholderiaceae</taxon>
        <taxon>Caballeronia</taxon>
    </lineage>
</organism>
<reference evidence="1 2" key="2">
    <citation type="journal article" date="2018" name="Int. J. Syst. Evol. Microbiol.">
        <title>Burkholderia insecticola sp. nov., a gut symbiotic bacterium of the bean bug Riptortus pedestris.</title>
        <authorList>
            <person name="Takeshita K."/>
            <person name="Tamaki H."/>
            <person name="Ohbayashi T."/>
            <person name="Meng X.-Y."/>
            <person name="Sone T."/>
            <person name="Mitani Y."/>
            <person name="Peeters C."/>
            <person name="Kikuchi Y."/>
            <person name="Vandamme P."/>
        </authorList>
    </citation>
    <scope>NUCLEOTIDE SEQUENCE [LARGE SCALE GENOMIC DNA]</scope>
    <source>
        <strain evidence="1">RPE64</strain>
    </source>
</reference>
<sequence length="40" mass="4346">MLNAVGEADPPRCIARGGRGRKYKGWSRCQGMPACEIGPR</sequence>
<dbReference type="EMBL" id="AP013059">
    <property type="protein sequence ID" value="BAN24923.1"/>
    <property type="molecule type" value="Genomic_DNA"/>
</dbReference>
<gene>
    <name evidence="1" type="ORF">BRPE64_BCDS02620</name>
</gene>
<evidence type="ECO:0000313" key="1">
    <source>
        <dbReference type="EMBL" id="BAN24923.1"/>
    </source>
</evidence>
<reference evidence="1 2" key="1">
    <citation type="journal article" date="2013" name="Genome Announc.">
        <title>Complete Genome Sequence of Burkholderia sp. Strain RPE64, Bacterial Symbiont of the Bean Bug Riptortus pedestris.</title>
        <authorList>
            <person name="Shibata T.F."/>
            <person name="Maeda T."/>
            <person name="Nikoh N."/>
            <person name="Yamaguchi K."/>
            <person name="Oshima K."/>
            <person name="Hattori M."/>
            <person name="Nishiyama T."/>
            <person name="Hasebe M."/>
            <person name="Fukatsu T."/>
            <person name="Kikuchi Y."/>
            <person name="Shigenobu S."/>
        </authorList>
    </citation>
    <scope>NUCLEOTIDE SEQUENCE [LARGE SCALE GENOMIC DNA]</scope>
</reference>
<evidence type="ECO:0000313" key="2">
    <source>
        <dbReference type="Proteomes" id="UP000013966"/>
    </source>
</evidence>
<protein>
    <submittedName>
        <fullName evidence="1">Uncharacterized protein</fullName>
    </submittedName>
</protein>